<dbReference type="InterPro" id="IPR008927">
    <property type="entry name" value="6-PGluconate_DH-like_C_sf"/>
</dbReference>
<sequence>MGRQPSDQRRAVHRERRRCRKRVMWRKKAFTIHSSFSIRWFSTKAMKKQPAMESIGFVGVGNMGFHMARSLIKSGFQISVHDKNQESMNRFMDSGIPTRCTPLQLAEECDVVITMLPSPSDVLEAFMGPNGFLQVEKTRPWLFIDSSTIDPQTSRKISANLSTHVLKSPHRMSHPTMLDAPVSGGVPGAEAATLTFMVGGLEEVFLEAKSLFLSMGKHAVYCGGIGNGAAAKLCNNLALAINMLGVSEAFILGQRLGITSGTLTDIFNSSSARCWSSDTYNPVPGVMNGVPSSRNYEGGFLSKLMLKDLDLALRSIKDMNLNCPLSAQALEIYQETCNSGHEMKDFSCVYRHYYSGKDDN</sequence>
<keyword evidence="11" id="KW-1185">Reference proteome</keyword>
<accession>A0A0K9NN97</accession>
<evidence type="ECO:0000256" key="4">
    <source>
        <dbReference type="ARBA" id="ARBA00022456"/>
    </source>
</evidence>
<dbReference type="PANTHER" id="PTHR22981:SF7">
    <property type="entry name" value="3-HYDROXYISOBUTYRATE DEHYDROGENASE, MITOCHONDRIAL"/>
    <property type="match status" value="1"/>
</dbReference>
<dbReference type="GO" id="GO:0006574">
    <property type="term" value="P:L-valine catabolic process"/>
    <property type="evidence" value="ECO:0000318"/>
    <property type="project" value="GO_Central"/>
</dbReference>
<dbReference type="AlphaFoldDB" id="A0A0K9NN97"/>
<feature type="domain" description="6-phosphogluconate dehydrogenase NADP-binding" evidence="8">
    <location>
        <begin position="54"/>
        <end position="223"/>
    </location>
</feature>
<evidence type="ECO:0000256" key="7">
    <source>
        <dbReference type="ARBA" id="ARBA00049197"/>
    </source>
</evidence>
<dbReference type="Gene3D" id="1.10.1040.10">
    <property type="entry name" value="N-(1-d-carboxylethyl)-l-norvaline Dehydrogenase, domain 2"/>
    <property type="match status" value="1"/>
</dbReference>
<dbReference type="UniPathway" id="UPA00362"/>
<gene>
    <name evidence="10" type="ORF">ZOSMA_85G01230</name>
</gene>
<dbReference type="InterPro" id="IPR006115">
    <property type="entry name" value="6PGDH_NADP-bd"/>
</dbReference>
<dbReference type="NCBIfam" id="TIGR01692">
    <property type="entry name" value="HIBADH"/>
    <property type="match status" value="1"/>
</dbReference>
<dbReference type="EC" id="1.1.1.31" evidence="3"/>
<dbReference type="PANTHER" id="PTHR22981">
    <property type="entry name" value="3-HYDROXYISOBUTYRATE DEHYDROGENASE-RELATED"/>
    <property type="match status" value="1"/>
</dbReference>
<evidence type="ECO:0000256" key="6">
    <source>
        <dbReference type="ARBA" id="ARBA00023027"/>
    </source>
</evidence>
<keyword evidence="4" id="KW-0101">Branched-chain amino acid catabolism</keyword>
<dbReference type="Gene3D" id="3.40.50.720">
    <property type="entry name" value="NAD(P)-binding Rossmann-like Domain"/>
    <property type="match status" value="1"/>
</dbReference>
<protein>
    <recommendedName>
        <fullName evidence="3">3-hydroxyisobutyrate dehydrogenase</fullName>
        <ecNumber evidence="3">1.1.1.31</ecNumber>
    </recommendedName>
</protein>
<comment type="pathway">
    <text evidence="1">Amino-acid degradation; L-valine degradation.</text>
</comment>
<evidence type="ECO:0000256" key="2">
    <source>
        <dbReference type="ARBA" id="ARBA00006013"/>
    </source>
</evidence>
<evidence type="ECO:0000259" key="8">
    <source>
        <dbReference type="Pfam" id="PF03446"/>
    </source>
</evidence>
<comment type="similarity">
    <text evidence="2">Belongs to the HIBADH-related family. 3-hydroxyisobutyrate dehydrogenase subfamily.</text>
</comment>
<dbReference type="InterPro" id="IPR036291">
    <property type="entry name" value="NAD(P)-bd_dom_sf"/>
</dbReference>
<dbReference type="InterPro" id="IPR013328">
    <property type="entry name" value="6PGD_dom2"/>
</dbReference>
<dbReference type="GO" id="GO:0050661">
    <property type="term" value="F:NADP binding"/>
    <property type="evidence" value="ECO:0007669"/>
    <property type="project" value="InterPro"/>
</dbReference>
<dbReference type="SUPFAM" id="SSF48179">
    <property type="entry name" value="6-phosphogluconate dehydrogenase C-terminal domain-like"/>
    <property type="match status" value="1"/>
</dbReference>
<evidence type="ECO:0000256" key="1">
    <source>
        <dbReference type="ARBA" id="ARBA00005109"/>
    </source>
</evidence>
<evidence type="ECO:0000259" key="9">
    <source>
        <dbReference type="Pfam" id="PF14833"/>
    </source>
</evidence>
<dbReference type="InterPro" id="IPR029154">
    <property type="entry name" value="HIBADH-like_NADP-bd"/>
</dbReference>
<dbReference type="OrthoDB" id="21615at2759"/>
<name>A0A0K9NN97_ZOSMR</name>
<keyword evidence="6" id="KW-0520">NAD</keyword>
<reference evidence="11" key="1">
    <citation type="journal article" date="2016" name="Nature">
        <title>The genome of the seagrass Zostera marina reveals angiosperm adaptation to the sea.</title>
        <authorList>
            <person name="Olsen J.L."/>
            <person name="Rouze P."/>
            <person name="Verhelst B."/>
            <person name="Lin Y.-C."/>
            <person name="Bayer T."/>
            <person name="Collen J."/>
            <person name="Dattolo E."/>
            <person name="De Paoli E."/>
            <person name="Dittami S."/>
            <person name="Maumus F."/>
            <person name="Michel G."/>
            <person name="Kersting A."/>
            <person name="Lauritano C."/>
            <person name="Lohaus R."/>
            <person name="Toepel M."/>
            <person name="Tonon T."/>
            <person name="Vanneste K."/>
            <person name="Amirebrahimi M."/>
            <person name="Brakel J."/>
            <person name="Bostroem C."/>
            <person name="Chovatia M."/>
            <person name="Grimwood J."/>
            <person name="Jenkins J.W."/>
            <person name="Jueterbock A."/>
            <person name="Mraz A."/>
            <person name="Stam W.T."/>
            <person name="Tice H."/>
            <person name="Bornberg-Bauer E."/>
            <person name="Green P.J."/>
            <person name="Pearson G.A."/>
            <person name="Procaccini G."/>
            <person name="Duarte C.M."/>
            <person name="Schmutz J."/>
            <person name="Reusch T.B.H."/>
            <person name="Van de Peer Y."/>
        </authorList>
    </citation>
    <scope>NUCLEOTIDE SEQUENCE [LARGE SCALE GENOMIC DNA]</scope>
    <source>
        <strain evidence="11">cv. Finnish</strain>
    </source>
</reference>
<dbReference type="GO" id="GO:0008442">
    <property type="term" value="F:3-hydroxyisobutyrate dehydrogenase activity"/>
    <property type="evidence" value="ECO:0000318"/>
    <property type="project" value="GO_Central"/>
</dbReference>
<dbReference type="EMBL" id="LFYR01002060">
    <property type="protein sequence ID" value="KMZ57552.1"/>
    <property type="molecule type" value="Genomic_DNA"/>
</dbReference>
<feature type="domain" description="3-hydroxyisobutyrate dehydrogenase-like NAD-binding" evidence="9">
    <location>
        <begin position="226"/>
        <end position="353"/>
    </location>
</feature>
<evidence type="ECO:0000256" key="3">
    <source>
        <dbReference type="ARBA" id="ARBA00012991"/>
    </source>
</evidence>
<dbReference type="GO" id="GO:0051287">
    <property type="term" value="F:NAD binding"/>
    <property type="evidence" value="ECO:0007669"/>
    <property type="project" value="InterPro"/>
</dbReference>
<dbReference type="Pfam" id="PF03446">
    <property type="entry name" value="NAD_binding_2"/>
    <property type="match status" value="1"/>
</dbReference>
<organism evidence="10 11">
    <name type="scientific">Zostera marina</name>
    <name type="common">Eelgrass</name>
    <dbReference type="NCBI Taxonomy" id="29655"/>
    <lineage>
        <taxon>Eukaryota</taxon>
        <taxon>Viridiplantae</taxon>
        <taxon>Streptophyta</taxon>
        <taxon>Embryophyta</taxon>
        <taxon>Tracheophyta</taxon>
        <taxon>Spermatophyta</taxon>
        <taxon>Magnoliopsida</taxon>
        <taxon>Liliopsida</taxon>
        <taxon>Zosteraceae</taxon>
        <taxon>Zostera</taxon>
    </lineage>
</organism>
<evidence type="ECO:0000313" key="11">
    <source>
        <dbReference type="Proteomes" id="UP000036987"/>
    </source>
</evidence>
<proteinExistence type="inferred from homology"/>
<comment type="caution">
    <text evidence="10">The sequence shown here is derived from an EMBL/GenBank/DDBJ whole genome shotgun (WGS) entry which is preliminary data.</text>
</comment>
<evidence type="ECO:0000256" key="5">
    <source>
        <dbReference type="ARBA" id="ARBA00023002"/>
    </source>
</evidence>
<keyword evidence="5" id="KW-0560">Oxidoreductase</keyword>
<dbReference type="Pfam" id="PF14833">
    <property type="entry name" value="NAD_binding_11"/>
    <property type="match status" value="1"/>
</dbReference>
<comment type="catalytic activity">
    <reaction evidence="7">
        <text>3-hydroxy-2-methylpropanoate + NAD(+) = 2-methyl-3-oxopropanoate + NADH + H(+)</text>
        <dbReference type="Rhea" id="RHEA:17681"/>
        <dbReference type="ChEBI" id="CHEBI:11805"/>
        <dbReference type="ChEBI" id="CHEBI:15378"/>
        <dbReference type="ChEBI" id="CHEBI:57540"/>
        <dbReference type="ChEBI" id="CHEBI:57700"/>
        <dbReference type="ChEBI" id="CHEBI:57945"/>
        <dbReference type="EC" id="1.1.1.31"/>
    </reaction>
</comment>
<dbReference type="FunFam" id="1.10.1040.10:FF:000006">
    <property type="entry name" value="3-hydroxyisobutyrate dehydrogenase"/>
    <property type="match status" value="1"/>
</dbReference>
<dbReference type="OMA" id="MGKKVWH"/>
<dbReference type="Proteomes" id="UP000036987">
    <property type="component" value="Unassembled WGS sequence"/>
</dbReference>
<dbReference type="InterPro" id="IPR011548">
    <property type="entry name" value="HIBADH"/>
</dbReference>
<dbReference type="STRING" id="29655.A0A0K9NN97"/>
<evidence type="ECO:0000313" key="10">
    <source>
        <dbReference type="EMBL" id="KMZ57552.1"/>
    </source>
</evidence>
<dbReference type="SUPFAM" id="SSF51735">
    <property type="entry name" value="NAD(P)-binding Rossmann-fold domains"/>
    <property type="match status" value="1"/>
</dbReference>